<dbReference type="AlphaFoldDB" id="A0A6G1K2N0"/>
<protein>
    <submittedName>
        <fullName evidence="1">Uncharacterized protein</fullName>
    </submittedName>
</protein>
<evidence type="ECO:0000313" key="1">
    <source>
        <dbReference type="EMBL" id="KAF2707058.1"/>
    </source>
</evidence>
<evidence type="ECO:0000313" key="2">
    <source>
        <dbReference type="Proteomes" id="UP000799428"/>
    </source>
</evidence>
<organism evidence="1 2">
    <name type="scientific">Pleomassaria siparia CBS 279.74</name>
    <dbReference type="NCBI Taxonomy" id="1314801"/>
    <lineage>
        <taxon>Eukaryota</taxon>
        <taxon>Fungi</taxon>
        <taxon>Dikarya</taxon>
        <taxon>Ascomycota</taxon>
        <taxon>Pezizomycotina</taxon>
        <taxon>Dothideomycetes</taxon>
        <taxon>Pleosporomycetidae</taxon>
        <taxon>Pleosporales</taxon>
        <taxon>Pleomassariaceae</taxon>
        <taxon>Pleomassaria</taxon>
    </lineage>
</organism>
<reference evidence="1" key="1">
    <citation type="journal article" date="2020" name="Stud. Mycol.">
        <title>101 Dothideomycetes genomes: a test case for predicting lifestyles and emergence of pathogens.</title>
        <authorList>
            <person name="Haridas S."/>
            <person name="Albert R."/>
            <person name="Binder M."/>
            <person name="Bloem J."/>
            <person name="Labutti K."/>
            <person name="Salamov A."/>
            <person name="Andreopoulos B."/>
            <person name="Baker S."/>
            <person name="Barry K."/>
            <person name="Bills G."/>
            <person name="Bluhm B."/>
            <person name="Cannon C."/>
            <person name="Castanera R."/>
            <person name="Culley D."/>
            <person name="Daum C."/>
            <person name="Ezra D."/>
            <person name="Gonzalez J."/>
            <person name="Henrissat B."/>
            <person name="Kuo A."/>
            <person name="Liang C."/>
            <person name="Lipzen A."/>
            <person name="Lutzoni F."/>
            <person name="Magnuson J."/>
            <person name="Mondo S."/>
            <person name="Nolan M."/>
            <person name="Ohm R."/>
            <person name="Pangilinan J."/>
            <person name="Park H.-J."/>
            <person name="Ramirez L."/>
            <person name="Alfaro M."/>
            <person name="Sun H."/>
            <person name="Tritt A."/>
            <person name="Yoshinaga Y."/>
            <person name="Zwiers L.-H."/>
            <person name="Turgeon B."/>
            <person name="Goodwin S."/>
            <person name="Spatafora J."/>
            <person name="Crous P."/>
            <person name="Grigoriev I."/>
        </authorList>
    </citation>
    <scope>NUCLEOTIDE SEQUENCE</scope>
    <source>
        <strain evidence="1">CBS 279.74</strain>
    </source>
</reference>
<accession>A0A6G1K2N0</accession>
<dbReference type="Proteomes" id="UP000799428">
    <property type="component" value="Unassembled WGS sequence"/>
</dbReference>
<gene>
    <name evidence="1" type="ORF">K504DRAFT_49365</name>
</gene>
<dbReference type="EMBL" id="MU005774">
    <property type="protein sequence ID" value="KAF2707058.1"/>
    <property type="molecule type" value="Genomic_DNA"/>
</dbReference>
<name>A0A6G1K2N0_9PLEO</name>
<keyword evidence="2" id="KW-1185">Reference proteome</keyword>
<sequence length="83" mass="9778">MDWLRRSKLSKLLIHGTPWVSLKRRALWVGRRRGFDAWDGIRGLCFLSFLTFVSIKLLSCNQVRKCISYVPDLSVQTWHVSRD</sequence>
<proteinExistence type="predicted"/>